<dbReference type="Pfam" id="PF00823">
    <property type="entry name" value="PPE"/>
    <property type="match status" value="1"/>
</dbReference>
<dbReference type="Pfam" id="PF12484">
    <property type="entry name" value="PPE-SVP"/>
    <property type="match status" value="1"/>
</dbReference>
<keyword evidence="5" id="KW-1185">Reference proteome</keyword>
<dbReference type="SUPFAM" id="SSF140459">
    <property type="entry name" value="PE/PPE dimer-like"/>
    <property type="match status" value="1"/>
</dbReference>
<evidence type="ECO:0000256" key="1">
    <source>
        <dbReference type="ARBA" id="ARBA00010652"/>
    </source>
</evidence>
<dbReference type="EMBL" id="JAHCLR010000053">
    <property type="protein sequence ID" value="MBS9535675.1"/>
    <property type="molecule type" value="Genomic_DNA"/>
</dbReference>
<dbReference type="InterPro" id="IPR038332">
    <property type="entry name" value="PPE_sf"/>
</dbReference>
<dbReference type="RefSeq" id="WP_214094527.1">
    <property type="nucleotide sequence ID" value="NZ_JAHCLR010000053.1"/>
</dbReference>
<evidence type="ECO:0000313" key="4">
    <source>
        <dbReference type="EMBL" id="MBS9535675.1"/>
    </source>
</evidence>
<organism evidence="4 5">
    <name type="scientific">Mycolicibacter acidiphilus</name>
    <dbReference type="NCBI Taxonomy" id="2835306"/>
    <lineage>
        <taxon>Bacteria</taxon>
        <taxon>Bacillati</taxon>
        <taxon>Actinomycetota</taxon>
        <taxon>Actinomycetes</taxon>
        <taxon>Mycobacteriales</taxon>
        <taxon>Mycobacteriaceae</taxon>
        <taxon>Mycolicibacter</taxon>
    </lineage>
</organism>
<evidence type="ECO:0000259" key="2">
    <source>
        <dbReference type="Pfam" id="PF00823"/>
    </source>
</evidence>
<comment type="caution">
    <text evidence="4">The sequence shown here is derived from an EMBL/GenBank/DDBJ whole genome shotgun (WGS) entry which is preliminary data.</text>
</comment>
<comment type="similarity">
    <text evidence="1">Belongs to the mycobacterial PPE family.</text>
</comment>
<proteinExistence type="inferred from homology"/>
<gene>
    <name evidence="4" type="ORF">KIH27_18990</name>
</gene>
<reference evidence="4 5" key="1">
    <citation type="submission" date="2021-05" db="EMBL/GenBank/DDBJ databases">
        <title>Mycobacterium acidophilum sp. nov., an extremely acid-tolerant member of the genus Mycobacterium.</title>
        <authorList>
            <person name="Xia J."/>
        </authorList>
    </citation>
    <scope>NUCLEOTIDE SEQUENCE [LARGE SCALE GENOMIC DNA]</scope>
    <source>
        <strain evidence="4 5">M1</strain>
    </source>
</reference>
<dbReference type="InterPro" id="IPR000030">
    <property type="entry name" value="PPE_dom"/>
</dbReference>
<dbReference type="Gene3D" id="1.20.1260.20">
    <property type="entry name" value="PPE superfamily"/>
    <property type="match status" value="1"/>
</dbReference>
<sequence>MDFAALPPEINSARMYTGPGAAPMMAAASAWGALGAELVNTAASCEAVISALTGDAWTGPASASMAVAARPYVAWIYETAAALEQAANQATASAAAFETAFAMTVPPPVIVANRSLLAALVATNFLGQNTAAIAATEAHYGEMWAQDAAAMYGYAGSSAAAGVLQPLASPASTTNPAGLAGQAAAVAQSTASSAGAQAGMSQVIAGLPSALQQLTGPLSDPTGFLSQLINSTSAGGAWSGIEQVAGAAGNIVSWNMFAGIAAGVGLAQAHGAAVGGIEAAAGAALVNTAAPAVTPAAGGRSVLVSVGQAAPVGALSTPATWSAAIPASTAVSSTGSGWAVPAEEAAAFDAVPAGLPFATAPGRSNLGSGAPRYGDRLTVMPRPVVAG</sequence>
<evidence type="ECO:0000313" key="5">
    <source>
        <dbReference type="Proteomes" id="UP001519535"/>
    </source>
</evidence>
<dbReference type="InterPro" id="IPR022171">
    <property type="entry name" value="PPE_C"/>
</dbReference>
<dbReference type="Proteomes" id="UP001519535">
    <property type="component" value="Unassembled WGS sequence"/>
</dbReference>
<evidence type="ECO:0000259" key="3">
    <source>
        <dbReference type="Pfam" id="PF12484"/>
    </source>
</evidence>
<dbReference type="PANTHER" id="PTHR46766">
    <property type="entry name" value="GLUTAMINE-RICH PROTEIN 2"/>
    <property type="match status" value="1"/>
</dbReference>
<dbReference type="PANTHER" id="PTHR46766:SF1">
    <property type="entry name" value="GLUTAMINE-RICH PROTEIN 2"/>
    <property type="match status" value="1"/>
</dbReference>
<feature type="domain" description="PPE" evidence="2">
    <location>
        <begin position="2"/>
        <end position="162"/>
    </location>
</feature>
<name>A0ABS5RMZ4_9MYCO</name>
<protein>
    <submittedName>
        <fullName evidence="4">PPE family protein</fullName>
    </submittedName>
</protein>
<accession>A0ABS5RMZ4</accession>
<feature type="domain" description="PPE family C-terminal" evidence="3">
    <location>
        <begin position="305"/>
        <end position="383"/>
    </location>
</feature>